<gene>
    <name evidence="2" type="ORF">BCV70DRAFT_196826</name>
</gene>
<dbReference type="PANTHER" id="PTHR13464:SF0">
    <property type="entry name" value="SAP30-BINDING PROTEIN"/>
    <property type="match status" value="1"/>
</dbReference>
<evidence type="ECO:0000256" key="1">
    <source>
        <dbReference type="SAM" id="MobiDB-lite"/>
    </source>
</evidence>
<protein>
    <recommendedName>
        <fullName evidence="4">HCNGP-domain-containing protein</fullName>
    </recommendedName>
</protein>
<dbReference type="InParanoid" id="A0A317XXC2"/>
<dbReference type="PANTHER" id="PTHR13464">
    <property type="entry name" value="TRANSCRIPTIONAL REGULATOR PROTEIN HCNGP"/>
    <property type="match status" value="1"/>
</dbReference>
<feature type="compositionally biased region" description="Polar residues" evidence="1">
    <location>
        <begin position="40"/>
        <end position="63"/>
    </location>
</feature>
<feature type="region of interest" description="Disordered" evidence="1">
    <location>
        <begin position="1"/>
        <end position="89"/>
    </location>
</feature>
<name>A0A317XXC2_9BASI</name>
<keyword evidence="3" id="KW-1185">Reference proteome</keyword>
<accession>A0A317XXC2</accession>
<evidence type="ECO:0008006" key="4">
    <source>
        <dbReference type="Google" id="ProtNLM"/>
    </source>
</evidence>
<dbReference type="EMBL" id="KZ819188">
    <property type="protein sequence ID" value="PWZ02580.1"/>
    <property type="molecule type" value="Genomic_DNA"/>
</dbReference>
<evidence type="ECO:0000313" key="2">
    <source>
        <dbReference type="EMBL" id="PWZ02580.1"/>
    </source>
</evidence>
<dbReference type="AlphaFoldDB" id="A0A317XXC2"/>
<feature type="compositionally biased region" description="Basic and acidic residues" evidence="1">
    <location>
        <begin position="18"/>
        <end position="27"/>
    </location>
</feature>
<proteinExistence type="predicted"/>
<evidence type="ECO:0000313" key="3">
    <source>
        <dbReference type="Proteomes" id="UP000246740"/>
    </source>
</evidence>
<sequence length="260" mass="29335">MGSPRSDLSRNHGGPSRSGDEMRDRSSLESGRQKRARTDTVLQDSSPASQSRKLETGSTASSSTRHEKRGSAHQERTVSMSKDLSQLPQPFTEAQLAEIEDEETRRILPLLLPPAERRPDGTLDPLWGLTSLNSDPSDTCASCDPALEAKLARFHELKMQGTHFNESLMSNRSFNNPHIYSKLVDFVDIDETRSNFPDLVPGGWNPHDKETLRQGDPDRLVLQQDRERERREQKQKRGIERKIAFRSSSTPSDPHQRGRG</sequence>
<dbReference type="GO" id="GO:0005634">
    <property type="term" value="C:nucleus"/>
    <property type="evidence" value="ECO:0007669"/>
    <property type="project" value="TreeGrafter"/>
</dbReference>
<dbReference type="OrthoDB" id="1714508at2759"/>
<feature type="compositionally biased region" description="Basic and acidic residues" evidence="1">
    <location>
        <begin position="221"/>
        <end position="243"/>
    </location>
</feature>
<dbReference type="Pfam" id="PF07818">
    <property type="entry name" value="HCNGP"/>
    <property type="match status" value="1"/>
</dbReference>
<feature type="compositionally biased region" description="Polar residues" evidence="1">
    <location>
        <begin position="77"/>
        <end position="89"/>
    </location>
</feature>
<dbReference type="GO" id="GO:0006355">
    <property type="term" value="P:regulation of DNA-templated transcription"/>
    <property type="evidence" value="ECO:0007669"/>
    <property type="project" value="InterPro"/>
</dbReference>
<feature type="region of interest" description="Disordered" evidence="1">
    <location>
        <begin position="221"/>
        <end position="260"/>
    </location>
</feature>
<reference evidence="2 3" key="1">
    <citation type="journal article" date="2018" name="Mol. Biol. Evol.">
        <title>Broad Genomic Sampling Reveals a Smut Pathogenic Ancestry of the Fungal Clade Ustilaginomycotina.</title>
        <authorList>
            <person name="Kijpornyongpan T."/>
            <person name="Mondo S.J."/>
            <person name="Barry K."/>
            <person name="Sandor L."/>
            <person name="Lee J."/>
            <person name="Lipzen A."/>
            <person name="Pangilinan J."/>
            <person name="LaButti K."/>
            <person name="Hainaut M."/>
            <person name="Henrissat B."/>
            <person name="Grigoriev I.V."/>
            <person name="Spatafora J.W."/>
            <person name="Aime M.C."/>
        </authorList>
    </citation>
    <scope>NUCLEOTIDE SEQUENCE [LARGE SCALE GENOMIC DNA]</scope>
    <source>
        <strain evidence="2 3">MCA 3645</strain>
    </source>
</reference>
<dbReference type="Proteomes" id="UP000246740">
    <property type="component" value="Unassembled WGS sequence"/>
</dbReference>
<dbReference type="InterPro" id="IPR012479">
    <property type="entry name" value="SAP30BP"/>
</dbReference>
<dbReference type="STRING" id="1882483.A0A317XXC2"/>
<organism evidence="2 3">
    <name type="scientific">Testicularia cyperi</name>
    <dbReference type="NCBI Taxonomy" id="1882483"/>
    <lineage>
        <taxon>Eukaryota</taxon>
        <taxon>Fungi</taxon>
        <taxon>Dikarya</taxon>
        <taxon>Basidiomycota</taxon>
        <taxon>Ustilaginomycotina</taxon>
        <taxon>Ustilaginomycetes</taxon>
        <taxon>Ustilaginales</taxon>
        <taxon>Anthracoideaceae</taxon>
        <taxon>Testicularia</taxon>
    </lineage>
</organism>